<sequence length="170" mass="18862">MATLTQRLRARLQTLDLPVLNATREHIWRTLAAQLGGNRQHTPLFRRFPKMVPHSTAALWIDRVLTHFMQAPDQPCLHCGQRGTTHVLKPCLHVVCDACFDGANYSACPICHRHADRDSPFFLPSPALTQGAAPAPLKLLERGVPADGVRPGGQPAALARPVHVWRIRVQ</sequence>
<dbReference type="RefSeq" id="WP_166876615.1">
    <property type="nucleotide sequence ID" value="NZ_WHJH01000016.1"/>
</dbReference>
<dbReference type="InterPro" id="IPR013083">
    <property type="entry name" value="Znf_RING/FYVE/PHD"/>
</dbReference>
<dbReference type="SUPFAM" id="SSF57850">
    <property type="entry name" value="RING/U-box"/>
    <property type="match status" value="1"/>
</dbReference>
<dbReference type="Proteomes" id="UP000609726">
    <property type="component" value="Unassembled WGS sequence"/>
</dbReference>
<accession>A0ABX0NTY9</accession>
<gene>
    <name evidence="2" type="ORF">F2P45_15415</name>
</gene>
<proteinExistence type="predicted"/>
<dbReference type="PROSITE" id="PS50089">
    <property type="entry name" value="ZF_RING_2"/>
    <property type="match status" value="1"/>
</dbReference>
<reference evidence="2 3" key="1">
    <citation type="submission" date="2019-10" db="EMBL/GenBank/DDBJ databases">
        <title>Taxonomy of Antarctic Massilia spp.: description of Massilia rubra sp. nov., Massilia aquatica sp. nov., Massilia mucilaginosa sp. nov., Massilia frigida sp. nov. isolated from streams, lakes and regoliths.</title>
        <authorList>
            <person name="Holochova P."/>
            <person name="Sedlacek I."/>
            <person name="Kralova S."/>
            <person name="Maslanova I."/>
            <person name="Busse H.-J."/>
            <person name="Stankova E."/>
            <person name="Vrbovska V."/>
            <person name="Kovarovic V."/>
            <person name="Bartak M."/>
            <person name="Svec P."/>
            <person name="Pantucek R."/>
        </authorList>
    </citation>
    <scope>NUCLEOTIDE SEQUENCE [LARGE SCALE GENOMIC DNA]</scope>
    <source>
        <strain evidence="2 3">CCM 8733</strain>
    </source>
</reference>
<organism evidence="2 3">
    <name type="scientific">Massilia mucilaginosa</name>
    <dbReference type="NCBI Taxonomy" id="2609282"/>
    <lineage>
        <taxon>Bacteria</taxon>
        <taxon>Pseudomonadati</taxon>
        <taxon>Pseudomonadota</taxon>
        <taxon>Betaproteobacteria</taxon>
        <taxon>Burkholderiales</taxon>
        <taxon>Oxalobacteraceae</taxon>
        <taxon>Telluria group</taxon>
        <taxon>Massilia</taxon>
    </lineage>
</organism>
<evidence type="ECO:0000313" key="2">
    <source>
        <dbReference type="EMBL" id="NHZ90396.1"/>
    </source>
</evidence>
<dbReference type="Pfam" id="PF14447">
    <property type="entry name" value="Prok-RING_4"/>
    <property type="match status" value="1"/>
</dbReference>
<feature type="domain" description="RING-type" evidence="1">
    <location>
        <begin position="76"/>
        <end position="112"/>
    </location>
</feature>
<dbReference type="EMBL" id="WHJH01000016">
    <property type="protein sequence ID" value="NHZ90396.1"/>
    <property type="molecule type" value="Genomic_DNA"/>
</dbReference>
<dbReference type="InterPro" id="IPR001841">
    <property type="entry name" value="Znf_RING"/>
</dbReference>
<protein>
    <recommendedName>
        <fullName evidence="1">RING-type domain-containing protein</fullName>
    </recommendedName>
</protein>
<comment type="caution">
    <text evidence="2">The sequence shown here is derived from an EMBL/GenBank/DDBJ whole genome shotgun (WGS) entry which is preliminary data.</text>
</comment>
<evidence type="ECO:0000313" key="3">
    <source>
        <dbReference type="Proteomes" id="UP000609726"/>
    </source>
</evidence>
<dbReference type="Gene3D" id="3.30.40.10">
    <property type="entry name" value="Zinc/RING finger domain, C3HC4 (zinc finger)"/>
    <property type="match status" value="1"/>
</dbReference>
<evidence type="ECO:0000259" key="1">
    <source>
        <dbReference type="PROSITE" id="PS50089"/>
    </source>
</evidence>
<name>A0ABX0NTY9_9BURK</name>
<keyword evidence="3" id="KW-1185">Reference proteome</keyword>